<dbReference type="Proteomes" id="UP001321498">
    <property type="component" value="Chromosome"/>
</dbReference>
<dbReference type="InterPro" id="IPR028087">
    <property type="entry name" value="Tad_N"/>
</dbReference>
<evidence type="ECO:0000259" key="1">
    <source>
        <dbReference type="Pfam" id="PF13400"/>
    </source>
</evidence>
<gene>
    <name evidence="2" type="ORF">GCM10025866_02380</name>
</gene>
<sequence length="132" mass="14024">MPLLAGFLALALALILVVAAATSLYLERKRLYTVADAAALAAAQSFPLDTVTVEDGRVRLALRDADTERAVREYLAAAPADLPDLALEEATTSDGRSASVTLSASWRPPLASFLLPDGLRLRVTSVARTAFR</sequence>
<feature type="domain" description="Putative Flp pilus-assembly TadG-like N-terminal" evidence="1">
    <location>
        <begin position="3"/>
        <end position="44"/>
    </location>
</feature>
<dbReference type="RefSeq" id="WP_286277796.1">
    <property type="nucleotide sequence ID" value="NZ_AP027731.1"/>
</dbReference>
<organism evidence="2 3">
    <name type="scientific">Naasia aerilata</name>
    <dbReference type="NCBI Taxonomy" id="1162966"/>
    <lineage>
        <taxon>Bacteria</taxon>
        <taxon>Bacillati</taxon>
        <taxon>Actinomycetota</taxon>
        <taxon>Actinomycetes</taxon>
        <taxon>Micrococcales</taxon>
        <taxon>Microbacteriaceae</taxon>
        <taxon>Naasia</taxon>
    </lineage>
</organism>
<evidence type="ECO:0000313" key="3">
    <source>
        <dbReference type="Proteomes" id="UP001321498"/>
    </source>
</evidence>
<keyword evidence="3" id="KW-1185">Reference proteome</keyword>
<protein>
    <recommendedName>
        <fullName evidence="1">Putative Flp pilus-assembly TadG-like N-terminal domain-containing protein</fullName>
    </recommendedName>
</protein>
<reference evidence="3" key="1">
    <citation type="journal article" date="2019" name="Int. J. Syst. Evol. Microbiol.">
        <title>The Global Catalogue of Microorganisms (GCM) 10K type strain sequencing project: providing services to taxonomists for standard genome sequencing and annotation.</title>
        <authorList>
            <consortium name="The Broad Institute Genomics Platform"/>
            <consortium name="The Broad Institute Genome Sequencing Center for Infectious Disease"/>
            <person name="Wu L."/>
            <person name="Ma J."/>
        </authorList>
    </citation>
    <scope>NUCLEOTIDE SEQUENCE [LARGE SCALE GENOMIC DNA]</scope>
    <source>
        <strain evidence="3">NBRC 108725</strain>
    </source>
</reference>
<dbReference type="EMBL" id="AP027731">
    <property type="protein sequence ID" value="BDZ44329.1"/>
    <property type="molecule type" value="Genomic_DNA"/>
</dbReference>
<dbReference type="Pfam" id="PF13400">
    <property type="entry name" value="Tad"/>
    <property type="match status" value="1"/>
</dbReference>
<name>A0ABM8G820_9MICO</name>
<accession>A0ABM8G820</accession>
<evidence type="ECO:0000313" key="2">
    <source>
        <dbReference type="EMBL" id="BDZ44329.1"/>
    </source>
</evidence>
<proteinExistence type="predicted"/>